<evidence type="ECO:0000259" key="1">
    <source>
        <dbReference type="Pfam" id="PF20148"/>
    </source>
</evidence>
<proteinExistence type="predicted"/>
<comment type="caution">
    <text evidence="2">The sequence shown here is derived from an EMBL/GenBank/DDBJ whole genome shotgun (WGS) entry which is preliminary data.</text>
</comment>
<organism evidence="2 3">
    <name type="scientific">Sulfurirhabdus autotrophica</name>
    <dbReference type="NCBI Taxonomy" id="1706046"/>
    <lineage>
        <taxon>Bacteria</taxon>
        <taxon>Pseudomonadati</taxon>
        <taxon>Pseudomonadota</taxon>
        <taxon>Betaproteobacteria</taxon>
        <taxon>Nitrosomonadales</taxon>
        <taxon>Sulfuricellaceae</taxon>
        <taxon>Sulfurirhabdus</taxon>
    </lineage>
</organism>
<dbReference type="AlphaFoldDB" id="A0A4R3XN90"/>
<dbReference type="Pfam" id="PF20148">
    <property type="entry name" value="DUF6531"/>
    <property type="match status" value="1"/>
</dbReference>
<dbReference type="Proteomes" id="UP000295367">
    <property type="component" value="Unassembled WGS sequence"/>
</dbReference>
<dbReference type="RefSeq" id="WP_223248265.1">
    <property type="nucleotide sequence ID" value="NZ_BHVT01000029.1"/>
</dbReference>
<feature type="domain" description="DUF6531" evidence="1">
    <location>
        <begin position="198"/>
        <end position="241"/>
    </location>
</feature>
<sequence length="241" mass="26402">MGFFRAAFGRELILVGKVIHYFSRVTDINLSPKVMLLTLLFVSLGLTSMTSFSDQCVRVTTPIKKWEAANANNYGYGSTPLEACRLEWGAPKPCTNQPGYFCSGTDHVIPVYQTNTAYQCINWTPFGDGYTVVGSNLAQRVNLCPAGYDLNPGHYWDETDVNSGVTPLCVLSNTPPAQCPNVVDVNKNIGAPRCNGTNPINDANGNKFQLEIDYIGTGPFPLQLTRAYNSQQEGGGGWRWS</sequence>
<name>A0A4R3XN90_9PROT</name>
<gene>
    <name evidence="2" type="ORF">EDC63_1431</name>
</gene>
<dbReference type="InterPro" id="IPR045351">
    <property type="entry name" value="DUF6531"/>
</dbReference>
<evidence type="ECO:0000313" key="3">
    <source>
        <dbReference type="Proteomes" id="UP000295367"/>
    </source>
</evidence>
<keyword evidence="3" id="KW-1185">Reference proteome</keyword>
<reference evidence="2 3" key="1">
    <citation type="submission" date="2019-03" db="EMBL/GenBank/DDBJ databases">
        <title>Genomic Encyclopedia of Type Strains, Phase IV (KMG-IV): sequencing the most valuable type-strain genomes for metagenomic binning, comparative biology and taxonomic classification.</title>
        <authorList>
            <person name="Goeker M."/>
        </authorList>
    </citation>
    <scope>NUCLEOTIDE SEQUENCE [LARGE SCALE GENOMIC DNA]</scope>
    <source>
        <strain evidence="2 3">DSM 100309</strain>
    </source>
</reference>
<feature type="non-terminal residue" evidence="2">
    <location>
        <position position="241"/>
    </location>
</feature>
<evidence type="ECO:0000313" key="2">
    <source>
        <dbReference type="EMBL" id="TCV78212.1"/>
    </source>
</evidence>
<accession>A0A4R3XN90</accession>
<dbReference type="EMBL" id="SMCO01000043">
    <property type="protein sequence ID" value="TCV78212.1"/>
    <property type="molecule type" value="Genomic_DNA"/>
</dbReference>
<protein>
    <recommendedName>
        <fullName evidence="1">DUF6531 domain-containing protein</fullName>
    </recommendedName>
</protein>